<proteinExistence type="predicted"/>
<gene>
    <name evidence="1" type="ORF">SVUK_LOCUS16614</name>
</gene>
<organism evidence="1 2">
    <name type="scientific">Strongylus vulgaris</name>
    <name type="common">Blood worm</name>
    <dbReference type="NCBI Taxonomy" id="40348"/>
    <lineage>
        <taxon>Eukaryota</taxon>
        <taxon>Metazoa</taxon>
        <taxon>Ecdysozoa</taxon>
        <taxon>Nematoda</taxon>
        <taxon>Chromadorea</taxon>
        <taxon>Rhabditida</taxon>
        <taxon>Rhabditina</taxon>
        <taxon>Rhabditomorpha</taxon>
        <taxon>Strongyloidea</taxon>
        <taxon>Strongylidae</taxon>
        <taxon>Strongylus</taxon>
    </lineage>
</organism>
<dbReference type="Proteomes" id="UP000270094">
    <property type="component" value="Unassembled WGS sequence"/>
</dbReference>
<evidence type="ECO:0000313" key="2">
    <source>
        <dbReference type="Proteomes" id="UP000270094"/>
    </source>
</evidence>
<name>A0A3P7JE50_STRVU</name>
<reference evidence="1 2" key="1">
    <citation type="submission" date="2018-11" db="EMBL/GenBank/DDBJ databases">
        <authorList>
            <consortium name="Pathogen Informatics"/>
        </authorList>
    </citation>
    <scope>NUCLEOTIDE SEQUENCE [LARGE SCALE GENOMIC DNA]</scope>
</reference>
<dbReference type="AlphaFoldDB" id="A0A3P7JE50"/>
<sequence length="81" mass="9788">MRLWLSKESKWTCCICKTRIMLSIIRSIQRSTVLSLNVFFRNWIEKNHTSRQLDIVMLLENFCWMQICLTLGYTSNNRQNK</sequence>
<dbReference type="EMBL" id="UYYB01113780">
    <property type="protein sequence ID" value="VDM81616.1"/>
    <property type="molecule type" value="Genomic_DNA"/>
</dbReference>
<evidence type="ECO:0000313" key="1">
    <source>
        <dbReference type="EMBL" id="VDM81616.1"/>
    </source>
</evidence>
<keyword evidence="2" id="KW-1185">Reference proteome</keyword>
<accession>A0A3P7JE50</accession>
<protein>
    <submittedName>
        <fullName evidence="1">Uncharacterized protein</fullName>
    </submittedName>
</protein>